<dbReference type="RefSeq" id="WP_046104400.1">
    <property type="nucleotide sequence ID" value="NZ_JZEY01000054.1"/>
</dbReference>
<proteinExistence type="predicted"/>
<evidence type="ECO:0000313" key="2">
    <source>
        <dbReference type="EMBL" id="KKB09707.1"/>
    </source>
</evidence>
<dbReference type="EMBL" id="JZEY01000054">
    <property type="protein sequence ID" value="KKB09707.1"/>
    <property type="molecule type" value="Genomic_DNA"/>
</dbReference>
<sequence length="127" mass="13135">MLAALAASLLASPAWATQGLGCVSPDGGTQISLSLGSAGGLAIVGARMQADGQSWVTDPAYGDGDIFTIGQRFADESGLKVDFFDDILNDRVAELRLSRAEDGADLVFAGTLRIVDLGAWALSCDEQ</sequence>
<evidence type="ECO:0000313" key="3">
    <source>
        <dbReference type="Proteomes" id="UP000033649"/>
    </source>
</evidence>
<organism evidence="2 3">
    <name type="scientific">Devosia chinhatensis</name>
    <dbReference type="NCBI Taxonomy" id="429727"/>
    <lineage>
        <taxon>Bacteria</taxon>
        <taxon>Pseudomonadati</taxon>
        <taxon>Pseudomonadota</taxon>
        <taxon>Alphaproteobacteria</taxon>
        <taxon>Hyphomicrobiales</taxon>
        <taxon>Devosiaceae</taxon>
        <taxon>Devosia</taxon>
    </lineage>
</organism>
<dbReference type="STRING" id="429727.VE26_07525"/>
<comment type="caution">
    <text evidence="2">The sequence shown here is derived from an EMBL/GenBank/DDBJ whole genome shotgun (WGS) entry which is preliminary data.</text>
</comment>
<keyword evidence="1" id="KW-0732">Signal</keyword>
<accession>A0A0F5FNE1</accession>
<dbReference type="OrthoDB" id="7949901at2"/>
<keyword evidence="3" id="KW-1185">Reference proteome</keyword>
<feature type="chain" id="PRO_5002486783" evidence="1">
    <location>
        <begin position="17"/>
        <end position="127"/>
    </location>
</feature>
<protein>
    <submittedName>
        <fullName evidence="2">Uncharacterized protein</fullName>
    </submittedName>
</protein>
<gene>
    <name evidence="2" type="ORF">VE26_07525</name>
</gene>
<reference evidence="2 3" key="1">
    <citation type="submission" date="2015-03" db="EMBL/GenBank/DDBJ databases">
        <authorList>
            <person name="Hassan Y."/>
            <person name="Lepp D."/>
            <person name="Li X.-Z."/>
            <person name="Zhou T."/>
        </authorList>
    </citation>
    <scope>NUCLEOTIDE SEQUENCE [LARGE SCALE GENOMIC DNA]</scope>
    <source>
        <strain evidence="2 3">IPL18</strain>
    </source>
</reference>
<evidence type="ECO:0000256" key="1">
    <source>
        <dbReference type="SAM" id="SignalP"/>
    </source>
</evidence>
<name>A0A0F5FNE1_9HYPH</name>
<dbReference type="AlphaFoldDB" id="A0A0F5FNE1"/>
<dbReference type="PATRIC" id="fig|429727.3.peg.1560"/>
<feature type="signal peptide" evidence="1">
    <location>
        <begin position="1"/>
        <end position="16"/>
    </location>
</feature>
<dbReference type="Proteomes" id="UP000033649">
    <property type="component" value="Unassembled WGS sequence"/>
</dbReference>